<evidence type="ECO:0000313" key="1">
    <source>
        <dbReference type="EMBL" id="GAA5073549.1"/>
    </source>
</evidence>
<sequence>MPAYRSSAEAEIRDAVVAKLRRDRPGARIIHEINIDGGATRVDVMAVDRLELITVEVKSERDKLDRLPDQLAAMRSASHVAVAALHRKFMPPIDDLARPRLDGVPYGVPIWWHPAAQDMVEAHHPAFQWAEIDRARSLGRALPPDALRILWRAELVELAGQFGIACRCLDMGGIRNALRWAATGRDLTRGICRALRLRTGCAEADATIAEDAA</sequence>
<organism evidence="1 2">
    <name type="scientific">[Roseibacterium] beibuensis</name>
    <dbReference type="NCBI Taxonomy" id="1193142"/>
    <lineage>
        <taxon>Bacteria</taxon>
        <taxon>Pseudomonadati</taxon>
        <taxon>Pseudomonadota</taxon>
        <taxon>Alphaproteobacteria</taxon>
        <taxon>Rhodobacterales</taxon>
        <taxon>Roseobacteraceae</taxon>
        <taxon>Roseicyclus</taxon>
    </lineage>
</organism>
<proteinExistence type="predicted"/>
<name>A0ABP9LA06_9RHOB</name>
<reference evidence="2" key="1">
    <citation type="journal article" date="2019" name="Int. J. Syst. Evol. Microbiol.">
        <title>The Global Catalogue of Microorganisms (GCM) 10K type strain sequencing project: providing services to taxonomists for standard genome sequencing and annotation.</title>
        <authorList>
            <consortium name="The Broad Institute Genomics Platform"/>
            <consortium name="The Broad Institute Genome Sequencing Center for Infectious Disease"/>
            <person name="Wu L."/>
            <person name="Ma J."/>
        </authorList>
    </citation>
    <scope>NUCLEOTIDE SEQUENCE [LARGE SCALE GENOMIC DNA]</scope>
    <source>
        <strain evidence="2">JCM 18015</strain>
    </source>
</reference>
<protein>
    <submittedName>
        <fullName evidence="1">Uncharacterized protein</fullName>
    </submittedName>
</protein>
<accession>A0ABP9LA06</accession>
<dbReference type="RefSeq" id="WP_259550477.1">
    <property type="nucleotide sequence ID" value="NZ_BAABHW010000002.1"/>
</dbReference>
<evidence type="ECO:0000313" key="2">
    <source>
        <dbReference type="Proteomes" id="UP001499910"/>
    </source>
</evidence>
<gene>
    <name evidence="1" type="ORF">GCM10023209_19590</name>
</gene>
<comment type="caution">
    <text evidence="1">The sequence shown here is derived from an EMBL/GenBank/DDBJ whole genome shotgun (WGS) entry which is preliminary data.</text>
</comment>
<keyword evidence="2" id="KW-1185">Reference proteome</keyword>
<dbReference type="Proteomes" id="UP001499910">
    <property type="component" value="Unassembled WGS sequence"/>
</dbReference>
<dbReference type="EMBL" id="BAABHW010000002">
    <property type="protein sequence ID" value="GAA5073549.1"/>
    <property type="molecule type" value="Genomic_DNA"/>
</dbReference>